<dbReference type="RefSeq" id="WP_381508363.1">
    <property type="nucleotide sequence ID" value="NZ_JBHUOM010000048.1"/>
</dbReference>
<keyword evidence="5" id="KW-0418">Kinase</keyword>
<dbReference type="InterPro" id="IPR036097">
    <property type="entry name" value="HisK_dim/P_sf"/>
</dbReference>
<dbReference type="Pfam" id="PF02518">
    <property type="entry name" value="HATPase_c"/>
    <property type="match status" value="1"/>
</dbReference>
<evidence type="ECO:0000256" key="2">
    <source>
        <dbReference type="ARBA" id="ARBA00012438"/>
    </source>
</evidence>
<feature type="domain" description="PAC" evidence="8">
    <location>
        <begin position="247"/>
        <end position="301"/>
    </location>
</feature>
<comment type="catalytic activity">
    <reaction evidence="1">
        <text>ATP + protein L-histidine = ADP + protein N-phospho-L-histidine.</text>
        <dbReference type="EC" id="2.7.13.3"/>
    </reaction>
</comment>
<dbReference type="PANTHER" id="PTHR43711">
    <property type="entry name" value="TWO-COMPONENT HISTIDINE KINASE"/>
    <property type="match status" value="1"/>
</dbReference>
<dbReference type="Pfam" id="PF08448">
    <property type="entry name" value="PAS_4"/>
    <property type="match status" value="2"/>
</dbReference>
<dbReference type="InterPro" id="IPR003594">
    <property type="entry name" value="HATPase_dom"/>
</dbReference>
<dbReference type="InterPro" id="IPR000700">
    <property type="entry name" value="PAS-assoc_C"/>
</dbReference>
<dbReference type="Gene3D" id="3.30.450.20">
    <property type="entry name" value="PAS domain"/>
    <property type="match status" value="2"/>
</dbReference>
<comment type="caution">
    <text evidence="9">The sequence shown here is derived from an EMBL/GenBank/DDBJ whole genome shotgun (WGS) entry which is preliminary data.</text>
</comment>
<dbReference type="SMART" id="SM00388">
    <property type="entry name" value="HisKA"/>
    <property type="match status" value="1"/>
</dbReference>
<evidence type="ECO:0000259" key="8">
    <source>
        <dbReference type="PROSITE" id="PS50113"/>
    </source>
</evidence>
<keyword evidence="6" id="KW-0902">Two-component regulatory system</keyword>
<dbReference type="Gene3D" id="3.30.565.10">
    <property type="entry name" value="Histidine kinase-like ATPase, C-terminal domain"/>
    <property type="match status" value="1"/>
</dbReference>
<organism evidence="9 10">
    <name type="scientific">Spirosoma flavum</name>
    <dbReference type="NCBI Taxonomy" id="2048557"/>
    <lineage>
        <taxon>Bacteria</taxon>
        <taxon>Pseudomonadati</taxon>
        <taxon>Bacteroidota</taxon>
        <taxon>Cytophagia</taxon>
        <taxon>Cytophagales</taxon>
        <taxon>Cytophagaceae</taxon>
        <taxon>Spirosoma</taxon>
    </lineage>
</organism>
<evidence type="ECO:0000256" key="1">
    <source>
        <dbReference type="ARBA" id="ARBA00000085"/>
    </source>
</evidence>
<keyword evidence="4" id="KW-0808">Transferase</keyword>
<dbReference type="PANTHER" id="PTHR43711:SF26">
    <property type="entry name" value="SENSOR HISTIDINE KINASE RCSC"/>
    <property type="match status" value="1"/>
</dbReference>
<evidence type="ECO:0000259" key="7">
    <source>
        <dbReference type="PROSITE" id="PS50109"/>
    </source>
</evidence>
<reference evidence="10" key="1">
    <citation type="journal article" date="2019" name="Int. J. Syst. Evol. Microbiol.">
        <title>The Global Catalogue of Microorganisms (GCM) 10K type strain sequencing project: providing services to taxonomists for standard genome sequencing and annotation.</title>
        <authorList>
            <consortium name="The Broad Institute Genomics Platform"/>
            <consortium name="The Broad Institute Genome Sequencing Center for Infectious Disease"/>
            <person name="Wu L."/>
            <person name="Ma J."/>
        </authorList>
    </citation>
    <scope>NUCLEOTIDE SEQUENCE [LARGE SCALE GENOMIC DNA]</scope>
    <source>
        <strain evidence="10">KCTC 52490</strain>
    </source>
</reference>
<dbReference type="GO" id="GO:0005524">
    <property type="term" value="F:ATP binding"/>
    <property type="evidence" value="ECO:0007669"/>
    <property type="project" value="UniProtKB-KW"/>
</dbReference>
<proteinExistence type="predicted"/>
<accession>A0ABW6AQW9</accession>
<dbReference type="EMBL" id="JBHUOM010000048">
    <property type="protein sequence ID" value="MFD2937881.1"/>
    <property type="molecule type" value="Genomic_DNA"/>
</dbReference>
<dbReference type="SUPFAM" id="SSF47384">
    <property type="entry name" value="Homodimeric domain of signal transducing histidine kinase"/>
    <property type="match status" value="1"/>
</dbReference>
<dbReference type="CDD" id="cd00075">
    <property type="entry name" value="HATPase"/>
    <property type="match status" value="1"/>
</dbReference>
<dbReference type="SMART" id="SM00387">
    <property type="entry name" value="HATPase_c"/>
    <property type="match status" value="1"/>
</dbReference>
<evidence type="ECO:0000256" key="3">
    <source>
        <dbReference type="ARBA" id="ARBA00022553"/>
    </source>
</evidence>
<dbReference type="Gene3D" id="1.10.287.130">
    <property type="match status" value="1"/>
</dbReference>
<evidence type="ECO:0000256" key="5">
    <source>
        <dbReference type="ARBA" id="ARBA00022777"/>
    </source>
</evidence>
<dbReference type="PRINTS" id="PR00344">
    <property type="entry name" value="BCTRLSENSOR"/>
</dbReference>
<evidence type="ECO:0000256" key="4">
    <source>
        <dbReference type="ARBA" id="ARBA00022679"/>
    </source>
</evidence>
<keyword evidence="9" id="KW-0067">ATP-binding</keyword>
<dbReference type="SUPFAM" id="SSF55874">
    <property type="entry name" value="ATPase domain of HSP90 chaperone/DNA topoisomerase II/histidine kinase"/>
    <property type="match status" value="1"/>
</dbReference>
<gene>
    <name evidence="9" type="ORF">ACFS25_29215</name>
</gene>
<dbReference type="InterPro" id="IPR050736">
    <property type="entry name" value="Sensor_HK_Regulatory"/>
</dbReference>
<dbReference type="CDD" id="cd00082">
    <property type="entry name" value="HisKA"/>
    <property type="match status" value="1"/>
</dbReference>
<dbReference type="EC" id="2.7.13.3" evidence="2"/>
<dbReference type="PROSITE" id="PS50113">
    <property type="entry name" value="PAC"/>
    <property type="match status" value="1"/>
</dbReference>
<keyword evidence="10" id="KW-1185">Reference proteome</keyword>
<dbReference type="PROSITE" id="PS50109">
    <property type="entry name" value="HIS_KIN"/>
    <property type="match status" value="1"/>
</dbReference>
<dbReference type="InterPro" id="IPR005467">
    <property type="entry name" value="His_kinase_dom"/>
</dbReference>
<evidence type="ECO:0000313" key="9">
    <source>
        <dbReference type="EMBL" id="MFD2937881.1"/>
    </source>
</evidence>
<dbReference type="InterPro" id="IPR013656">
    <property type="entry name" value="PAS_4"/>
</dbReference>
<keyword evidence="9" id="KW-0547">Nucleotide-binding</keyword>
<sequence length="546" mass="60716">MPTSPVNSANFLRGGGAMGELTRAYNWDDSPVGNPEGWPQSLRTTVSTILLSKFPMFLWWGDELLQFYNDAYRPSLGNQGKHPQALGQRGEDCWPEVWPTIKPLIDRVLDGGESTWNENQLLPINRNGHMEDVYWTFSYSAVLTDSGKTGGVLVVCQETTQLILAQKNVQQSEARFRAIVEQAPLGIALLSGREMTIETANEPMYEIWRKDSSVIGLSLVEAQPELRGQRFIKLLEVVYDTGEPYFGHGELAQMERDGRLQEAYFNFAYTPLRDASGTTTGVMILAAEVTIQKKNELVLQQSLQREQDINQLKSQFVSTASHEFRTPLTTIQTSADLINMYLAKPQPIAKPAIEKHLGVISQQIKDVDELLTDLLTMGKIEAGKVAFHPRWVDTRVLCQQVIDSHFIHQIDGRVVQLLVEGVPHTTFLDEKLLGHALVNLLSNAFKYSRNDPRLVLHFTSETVMIQVIDTGIGIPASDLSSLFQTFFRASNSKGIQGTGLGLVIAQQFVELQGGTLTVQSEEGIGTTFTIILPNGAPELSEDIDTN</sequence>
<name>A0ABW6AQW9_9BACT</name>
<dbReference type="Pfam" id="PF00512">
    <property type="entry name" value="HisKA"/>
    <property type="match status" value="1"/>
</dbReference>
<protein>
    <recommendedName>
        <fullName evidence="2">histidine kinase</fullName>
        <ecNumber evidence="2">2.7.13.3</ecNumber>
    </recommendedName>
</protein>
<evidence type="ECO:0000256" key="6">
    <source>
        <dbReference type="ARBA" id="ARBA00023012"/>
    </source>
</evidence>
<dbReference type="InterPro" id="IPR003661">
    <property type="entry name" value="HisK_dim/P_dom"/>
</dbReference>
<evidence type="ECO:0000313" key="10">
    <source>
        <dbReference type="Proteomes" id="UP001597512"/>
    </source>
</evidence>
<dbReference type="InterPro" id="IPR036890">
    <property type="entry name" value="HATPase_C_sf"/>
</dbReference>
<feature type="domain" description="Histidine kinase" evidence="7">
    <location>
        <begin position="319"/>
        <end position="536"/>
    </location>
</feature>
<keyword evidence="3" id="KW-0597">Phosphoprotein</keyword>
<dbReference type="Proteomes" id="UP001597512">
    <property type="component" value="Unassembled WGS sequence"/>
</dbReference>
<dbReference type="InterPro" id="IPR004358">
    <property type="entry name" value="Sig_transdc_His_kin-like_C"/>
</dbReference>
<dbReference type="SUPFAM" id="SSF55785">
    <property type="entry name" value="PYP-like sensor domain (PAS domain)"/>
    <property type="match status" value="2"/>
</dbReference>
<dbReference type="InterPro" id="IPR035965">
    <property type="entry name" value="PAS-like_dom_sf"/>
</dbReference>